<dbReference type="InterPro" id="IPR011990">
    <property type="entry name" value="TPR-like_helical_dom_sf"/>
</dbReference>
<dbReference type="AlphaFoldDB" id="A0A5J4T368"/>
<dbReference type="EMBL" id="SNRY01000007">
    <property type="protein sequence ID" value="KAA6351900.1"/>
    <property type="molecule type" value="Genomic_DNA"/>
</dbReference>
<evidence type="ECO:0000313" key="1">
    <source>
        <dbReference type="EMBL" id="KAA6351900.1"/>
    </source>
</evidence>
<sequence length="1244" mass="142987">MFSRVETRNNCIFVADNLENIVMFDIFKKDVKVGDKVKLYLTTGKEPEGNVIEIGDNFVLLQSNDQTQNRFFDKLIGGWDILRDNDTKSQSLIDVAKKLDIPITTIIQFLAKKGYSINYHPNTKISSECLELLKEKFINSKLLDDSTFDKNSNIKKGVYKLPETKLKKPIVVRDPNSDIENPEEQNILKKIEKSINQLIQNSEFESAISQIDIELKSSHLDNKYKSSLLLKKAQTYSSLNNPTKSEEAYQQLISFNVKTGSPANNLSHLYTELARLQALNPEKQNLALESVNKALKYNPNNNFANNLLNQLQGKSTITKIENIEDEENNLLVDAEDDSTAISKMIDIDIREHKFTNPEILKNAGKPTGFIAKQIFETAKETRDIDLSERYPIYLEAAKAFSELNIGSYDLQEYLESAAYYAMLKGNSLFINFRNSVQNKTINIIELTRLKDSACSYYIESLNLLSNIEPKLLLTILSNYLKLNIVLHKLINNGNADFKGQFADVFFDCVRSKNKELEKIAYQTVVSIGAASTQAWNKLSNISGGTGNLYGLITNEEKKSYIFELINETENTSIDLTLNPSIFLKKSFQQRKDKEKALENVIYKIFEIELEPHNINTLIEKWEATLRFVILFTSTDTETKNKIDELLSILKPYLHRNQTERINLLIQSQKIIEAQIKFINVNTTFYGRTFFFPLLNKWKKEIDNLLGEKIAQSYPSLKIIIDPPYFVNKDGEKIVNVIIKNGGETTAEGFELNIKAESTIYEDTEQNFSLLTEEEIPAGEQVSTNFVVPIELLKDSKAVEIEINAIAIYQKKKIKAKQFSFTIEEEPTKEDRLTYDDIVWNEGQIPEKHLFIGRQQIVNDLAQHYESVERHKSYILYGLTRTGKSSILKYLKENLQGDTFQMKGKEMTLLPFSWDLSQAASFKKASDFWEYALYQQVYETLDIFAQLYSFDFSDLQFPQKPRAKDFPILLNYLKAKNIYPFFLIDEFSFIKTLIDGDIVNAAFLHTLRQYSLDALASFIYAGTYDIKQLISDPKYGITGQLVNAIEEQINEINDEDAEALIEVMKDKLKFTPEAVSHIQTLSGNIPYFIQIICKYCGFYASENNRLYIGYPELEKVIKILTGKEESNSNSLVKNLPENIFQNNQFSPADPKEVNVLISSIVHFNRDKINNPRGVGFDELQRLWAEKRVEAFRPKLAESINLLKDKKILIQEEDEGMPVYKFAVDLFRRWWTVHHSDIDLEISTII</sequence>
<gene>
    <name evidence="1" type="ORF">EZS27_000697</name>
</gene>
<organism evidence="1">
    <name type="scientific">termite gut metagenome</name>
    <dbReference type="NCBI Taxonomy" id="433724"/>
    <lineage>
        <taxon>unclassified sequences</taxon>
        <taxon>metagenomes</taxon>
        <taxon>organismal metagenomes</taxon>
    </lineage>
</organism>
<accession>A0A5J4T368</accession>
<dbReference type="SUPFAM" id="SSF48452">
    <property type="entry name" value="TPR-like"/>
    <property type="match status" value="1"/>
</dbReference>
<reference evidence="1" key="1">
    <citation type="submission" date="2019-03" db="EMBL/GenBank/DDBJ databases">
        <title>Single cell metagenomics reveals metabolic interactions within the superorganism composed of flagellate Streblomastix strix and complex community of Bacteroidetes bacteria on its surface.</title>
        <authorList>
            <person name="Treitli S.C."/>
            <person name="Kolisko M."/>
            <person name="Husnik F."/>
            <person name="Keeling P."/>
            <person name="Hampl V."/>
        </authorList>
    </citation>
    <scope>NUCLEOTIDE SEQUENCE</scope>
    <source>
        <strain evidence="1">STM</strain>
    </source>
</reference>
<name>A0A5J4T368_9ZZZZ</name>
<proteinExistence type="predicted"/>
<comment type="caution">
    <text evidence="1">The sequence shown here is derived from an EMBL/GenBank/DDBJ whole genome shotgun (WGS) entry which is preliminary data.</text>
</comment>
<dbReference type="Gene3D" id="3.40.50.300">
    <property type="entry name" value="P-loop containing nucleotide triphosphate hydrolases"/>
    <property type="match status" value="1"/>
</dbReference>
<dbReference type="SUPFAM" id="SSF52540">
    <property type="entry name" value="P-loop containing nucleoside triphosphate hydrolases"/>
    <property type="match status" value="1"/>
</dbReference>
<protein>
    <submittedName>
        <fullName evidence="1">Uncharacterized protein</fullName>
    </submittedName>
</protein>
<dbReference type="InterPro" id="IPR027417">
    <property type="entry name" value="P-loop_NTPase"/>
</dbReference>
<dbReference type="Gene3D" id="1.25.40.10">
    <property type="entry name" value="Tetratricopeptide repeat domain"/>
    <property type="match status" value="1"/>
</dbReference>